<dbReference type="InterPro" id="IPR041581">
    <property type="entry name" value="Glyoxalase_6"/>
</dbReference>
<organism evidence="2 3">
    <name type="scientific">Candidatus Roizmanbacteria bacterium RIFCSPHIGHO2_01_FULL_39_12b</name>
    <dbReference type="NCBI Taxonomy" id="1802030"/>
    <lineage>
        <taxon>Bacteria</taxon>
        <taxon>Candidatus Roizmaniibacteriota</taxon>
    </lineage>
</organism>
<protein>
    <recommendedName>
        <fullName evidence="1">VOC domain-containing protein</fullName>
    </recommendedName>
</protein>
<accession>A0A1F7GDN1</accession>
<dbReference type="PROSITE" id="PS51819">
    <property type="entry name" value="VOC"/>
    <property type="match status" value="1"/>
</dbReference>
<dbReference type="AlphaFoldDB" id="A0A1F7GDN1"/>
<dbReference type="SUPFAM" id="SSF54593">
    <property type="entry name" value="Glyoxalase/Bleomycin resistance protein/Dihydroxybiphenyl dioxygenase"/>
    <property type="match status" value="1"/>
</dbReference>
<name>A0A1F7GDN1_9BACT</name>
<proteinExistence type="predicted"/>
<dbReference type="InterPro" id="IPR029068">
    <property type="entry name" value="Glyas_Bleomycin-R_OHBP_Dase"/>
</dbReference>
<evidence type="ECO:0000259" key="1">
    <source>
        <dbReference type="PROSITE" id="PS51819"/>
    </source>
</evidence>
<comment type="caution">
    <text evidence="2">The sequence shown here is derived from an EMBL/GenBank/DDBJ whole genome shotgun (WGS) entry which is preliminary data.</text>
</comment>
<sequence>MLNLSSLLLFSENAKALSDFYGKILQKQPEWAQGDWTGYQIGSGSIAIGPHDKVHGKNSNPDRIIFNLDTDNVQEEFNRIKELGVEVIAEPYHPGEEPEMWIATFADVDGNYFQITTPWKADQ</sequence>
<dbReference type="Pfam" id="PF18029">
    <property type="entry name" value="Glyoxalase_6"/>
    <property type="match status" value="1"/>
</dbReference>
<feature type="domain" description="VOC" evidence="1">
    <location>
        <begin position="3"/>
        <end position="118"/>
    </location>
</feature>
<gene>
    <name evidence="2" type="ORF">A2690_04990</name>
</gene>
<dbReference type="Proteomes" id="UP000178372">
    <property type="component" value="Unassembled WGS sequence"/>
</dbReference>
<evidence type="ECO:0000313" key="2">
    <source>
        <dbReference type="EMBL" id="OGK17080.1"/>
    </source>
</evidence>
<dbReference type="InterPro" id="IPR037523">
    <property type="entry name" value="VOC_core"/>
</dbReference>
<dbReference type="Gene3D" id="3.10.180.10">
    <property type="entry name" value="2,3-Dihydroxybiphenyl 1,2-Dioxygenase, domain 1"/>
    <property type="match status" value="1"/>
</dbReference>
<dbReference type="EMBL" id="MFZF01000005">
    <property type="protein sequence ID" value="OGK17080.1"/>
    <property type="molecule type" value="Genomic_DNA"/>
</dbReference>
<evidence type="ECO:0000313" key="3">
    <source>
        <dbReference type="Proteomes" id="UP000178372"/>
    </source>
</evidence>
<reference evidence="2 3" key="1">
    <citation type="journal article" date="2016" name="Nat. Commun.">
        <title>Thousands of microbial genomes shed light on interconnected biogeochemical processes in an aquifer system.</title>
        <authorList>
            <person name="Anantharaman K."/>
            <person name="Brown C.T."/>
            <person name="Hug L.A."/>
            <person name="Sharon I."/>
            <person name="Castelle C.J."/>
            <person name="Probst A.J."/>
            <person name="Thomas B.C."/>
            <person name="Singh A."/>
            <person name="Wilkins M.J."/>
            <person name="Karaoz U."/>
            <person name="Brodie E.L."/>
            <person name="Williams K.H."/>
            <person name="Hubbard S.S."/>
            <person name="Banfield J.F."/>
        </authorList>
    </citation>
    <scope>NUCLEOTIDE SEQUENCE [LARGE SCALE GENOMIC DNA]</scope>
</reference>